<dbReference type="Gene3D" id="1.20.1280.50">
    <property type="match status" value="1"/>
</dbReference>
<dbReference type="InterPro" id="IPR036047">
    <property type="entry name" value="F-box-like_dom_sf"/>
</dbReference>
<dbReference type="SMART" id="SM00256">
    <property type="entry name" value="FBOX"/>
    <property type="match status" value="1"/>
</dbReference>
<feature type="domain" description="F-box" evidence="1">
    <location>
        <begin position="3"/>
        <end position="49"/>
    </location>
</feature>
<dbReference type="EMBL" id="JBEAFC010000008">
    <property type="protein sequence ID" value="KAL1543907.1"/>
    <property type="molecule type" value="Genomic_DNA"/>
</dbReference>
<evidence type="ECO:0000313" key="2">
    <source>
        <dbReference type="EMBL" id="KAL1543907.1"/>
    </source>
</evidence>
<accession>A0ABD1GIG9</accession>
<evidence type="ECO:0000313" key="3">
    <source>
        <dbReference type="Proteomes" id="UP001567538"/>
    </source>
</evidence>
<name>A0ABD1GIG9_SALDI</name>
<dbReference type="PANTHER" id="PTHR31672">
    <property type="entry name" value="BNACNNG10540D PROTEIN"/>
    <property type="match status" value="1"/>
</dbReference>
<dbReference type="InterPro" id="IPR050796">
    <property type="entry name" value="SCF_F-box_component"/>
</dbReference>
<organism evidence="2 3">
    <name type="scientific">Salvia divinorum</name>
    <name type="common">Maria pastora</name>
    <name type="synonym">Diviner's sage</name>
    <dbReference type="NCBI Taxonomy" id="28513"/>
    <lineage>
        <taxon>Eukaryota</taxon>
        <taxon>Viridiplantae</taxon>
        <taxon>Streptophyta</taxon>
        <taxon>Embryophyta</taxon>
        <taxon>Tracheophyta</taxon>
        <taxon>Spermatophyta</taxon>
        <taxon>Magnoliopsida</taxon>
        <taxon>eudicotyledons</taxon>
        <taxon>Gunneridae</taxon>
        <taxon>Pentapetalae</taxon>
        <taxon>asterids</taxon>
        <taxon>lamiids</taxon>
        <taxon>Lamiales</taxon>
        <taxon>Lamiaceae</taxon>
        <taxon>Nepetoideae</taxon>
        <taxon>Mentheae</taxon>
        <taxon>Salviinae</taxon>
        <taxon>Salvia</taxon>
        <taxon>Salvia subgen. Calosphace</taxon>
    </lineage>
</organism>
<keyword evidence="3" id="KW-1185">Reference proteome</keyword>
<dbReference type="InterPro" id="IPR013187">
    <property type="entry name" value="F-box-assoc_dom_typ3"/>
</dbReference>
<dbReference type="NCBIfam" id="TIGR01640">
    <property type="entry name" value="F_box_assoc_1"/>
    <property type="match status" value="1"/>
</dbReference>
<dbReference type="InterPro" id="IPR017451">
    <property type="entry name" value="F-box-assoc_interact_dom"/>
</dbReference>
<dbReference type="PANTHER" id="PTHR31672:SF13">
    <property type="entry name" value="F-BOX PROTEIN CPR30-LIKE"/>
    <property type="match status" value="1"/>
</dbReference>
<dbReference type="Proteomes" id="UP001567538">
    <property type="component" value="Unassembled WGS sequence"/>
</dbReference>
<dbReference type="InterPro" id="IPR001810">
    <property type="entry name" value="F-box_dom"/>
</dbReference>
<dbReference type="Pfam" id="PF08268">
    <property type="entry name" value="FBA_3"/>
    <property type="match status" value="1"/>
</dbReference>
<gene>
    <name evidence="2" type="ORF">AAHA92_20822</name>
</gene>
<comment type="caution">
    <text evidence="2">The sequence shown here is derived from an EMBL/GenBank/DDBJ whole genome shotgun (WGS) entry which is preliminary data.</text>
</comment>
<evidence type="ECO:0000259" key="1">
    <source>
        <dbReference type="PROSITE" id="PS50181"/>
    </source>
</evidence>
<sequence>MRKEFFANLPLEITTDILSRLPPRAVVSCKCVCQSWLKLLNSNEFVKSHLSKSVPGMAVVRSCVESNSYEIFEFEDSLDLERHHLRYSLVTKFAFPFAEVIRGSANGLLFLTGDQPCDLYICNPITRHYIKLRPDVDSVYSLSQIVAYGFGVTRVTGQHKVVRIVYDYDLETEDSLRVTKSQCEVYTLGTRTWRSIIPGALLMYDTFGIFLNGNLHWLVVDPNAPSQISCFDLETELFSTFSHPPLMANGGFVGNLSALAGSLCLCDNSSEDKIVIWVMREYRVETSWAKEYIISKDPDLCGAYVLVFPIKVFEDGDILMECEDFVLFYYSDKRKTTQKIEMFEARGGNHSRIDAILHTPSFLSLRGFGMEDVNSF</sequence>
<dbReference type="Pfam" id="PF12937">
    <property type="entry name" value="F-box-like"/>
    <property type="match status" value="1"/>
</dbReference>
<proteinExistence type="predicted"/>
<reference evidence="2 3" key="1">
    <citation type="submission" date="2024-06" db="EMBL/GenBank/DDBJ databases">
        <title>A chromosome level genome sequence of Diviner's sage (Salvia divinorum).</title>
        <authorList>
            <person name="Ford S.A."/>
            <person name="Ro D.-K."/>
            <person name="Ness R.W."/>
            <person name="Phillips M.A."/>
        </authorList>
    </citation>
    <scope>NUCLEOTIDE SEQUENCE [LARGE SCALE GENOMIC DNA]</scope>
    <source>
        <strain evidence="2">SAF-2024a</strain>
        <tissue evidence="2">Leaf</tissue>
    </source>
</reference>
<dbReference type="SUPFAM" id="SSF81383">
    <property type="entry name" value="F-box domain"/>
    <property type="match status" value="1"/>
</dbReference>
<dbReference type="PROSITE" id="PS50181">
    <property type="entry name" value="FBOX"/>
    <property type="match status" value="1"/>
</dbReference>
<protein>
    <submittedName>
        <fullName evidence="2">F-box protein-like protein</fullName>
    </submittedName>
</protein>
<dbReference type="AlphaFoldDB" id="A0ABD1GIG9"/>